<feature type="compositionally biased region" description="Low complexity" evidence="5">
    <location>
        <begin position="21"/>
        <end position="35"/>
    </location>
</feature>
<comment type="subcellular location">
    <subcellularLocation>
        <location evidence="1">Membrane</location>
    </subcellularLocation>
</comment>
<keyword evidence="2 6" id="KW-0472">Membrane</keyword>
<feature type="region of interest" description="Disordered" evidence="5">
    <location>
        <begin position="1"/>
        <end position="35"/>
    </location>
</feature>
<dbReference type="InterPro" id="IPR005629">
    <property type="entry name" value="Skn1/Kre6/Sbg1"/>
</dbReference>
<dbReference type="PANTHER" id="PTHR31361:SF1">
    <property type="entry name" value="BETA-GLUCAN SYNTHESIS-ASSOCIATED PROTEIN KRE6-RELATED"/>
    <property type="match status" value="1"/>
</dbReference>
<evidence type="ECO:0000256" key="5">
    <source>
        <dbReference type="SAM" id="MobiDB-lite"/>
    </source>
</evidence>
<feature type="transmembrane region" description="Helical" evidence="6">
    <location>
        <begin position="121"/>
        <end position="141"/>
    </location>
</feature>
<keyword evidence="6" id="KW-1133">Transmembrane helix</keyword>
<evidence type="ECO:0000256" key="1">
    <source>
        <dbReference type="ARBA" id="ARBA00004370"/>
    </source>
</evidence>
<evidence type="ECO:0000256" key="4">
    <source>
        <dbReference type="ARBA" id="ARBA00023316"/>
    </source>
</evidence>
<keyword evidence="8" id="KW-1185">Reference proteome</keyword>
<reference evidence="7 8" key="1">
    <citation type="submission" date="2024-01" db="EMBL/GenBank/DDBJ databases">
        <title>A draft genome for the cacao thread blight pathogen Marasmiellus scandens.</title>
        <authorList>
            <person name="Baruah I.K."/>
            <person name="Leung J."/>
            <person name="Bukari Y."/>
            <person name="Amoako-Attah I."/>
            <person name="Meinhardt L.W."/>
            <person name="Bailey B.A."/>
            <person name="Cohen S.P."/>
        </authorList>
    </citation>
    <scope>NUCLEOTIDE SEQUENCE [LARGE SCALE GENOMIC DNA]</scope>
    <source>
        <strain evidence="7 8">GH-19</strain>
    </source>
</reference>
<sequence>MPRDPFRSTPNLSPFGPGNNSYTSTPSSHSSRSMGLGFGSGSFSSPYGSFPDSDARRLSSRSASGSVAEKYSLAADPRMWGYSVSPDSQDDDDWLHNPDPKRDKANDFGSSLFTVRGCTNIGCLLVLGIALLGLFAGYPVATYFTRSLMSTNGGFNLGGTNASGQVPSIGNFGLIDLDTPEDVYSITSYTDGSTTMQLVFSDEFNEDGRSFYPGDDPFWEAGVFLLL</sequence>
<keyword evidence="3" id="KW-0325">Glycoprotein</keyword>
<evidence type="ECO:0000256" key="2">
    <source>
        <dbReference type="ARBA" id="ARBA00023136"/>
    </source>
</evidence>
<evidence type="ECO:0000313" key="7">
    <source>
        <dbReference type="EMBL" id="KAK7462915.1"/>
    </source>
</evidence>
<gene>
    <name evidence="7" type="ORF">VKT23_007495</name>
</gene>
<name>A0ABR1JPQ3_9AGAR</name>
<accession>A0ABR1JPQ3</accession>
<organism evidence="7 8">
    <name type="scientific">Marasmiellus scandens</name>
    <dbReference type="NCBI Taxonomy" id="2682957"/>
    <lineage>
        <taxon>Eukaryota</taxon>
        <taxon>Fungi</taxon>
        <taxon>Dikarya</taxon>
        <taxon>Basidiomycota</taxon>
        <taxon>Agaricomycotina</taxon>
        <taxon>Agaricomycetes</taxon>
        <taxon>Agaricomycetidae</taxon>
        <taxon>Agaricales</taxon>
        <taxon>Marasmiineae</taxon>
        <taxon>Omphalotaceae</taxon>
        <taxon>Marasmiellus</taxon>
    </lineage>
</organism>
<dbReference type="Proteomes" id="UP001498398">
    <property type="component" value="Unassembled WGS sequence"/>
</dbReference>
<dbReference type="Pfam" id="PF03935">
    <property type="entry name" value="SKN1_KRE6_Sbg1"/>
    <property type="match status" value="1"/>
</dbReference>
<comment type="caution">
    <text evidence="7">The sequence shown here is derived from an EMBL/GenBank/DDBJ whole genome shotgun (WGS) entry which is preliminary data.</text>
</comment>
<keyword evidence="6" id="KW-0812">Transmembrane</keyword>
<keyword evidence="4" id="KW-0961">Cell wall biogenesis/degradation</keyword>
<evidence type="ECO:0000256" key="3">
    <source>
        <dbReference type="ARBA" id="ARBA00023180"/>
    </source>
</evidence>
<evidence type="ECO:0000313" key="8">
    <source>
        <dbReference type="Proteomes" id="UP001498398"/>
    </source>
</evidence>
<dbReference type="PANTHER" id="PTHR31361">
    <property type="entry name" value="BETA-GLUCAN SYNTHESIS-ASSOCIATED PROTEIN KRE6-RELATED"/>
    <property type="match status" value="1"/>
</dbReference>
<dbReference type="EMBL" id="JBANRG010000010">
    <property type="protein sequence ID" value="KAK7462915.1"/>
    <property type="molecule type" value="Genomic_DNA"/>
</dbReference>
<proteinExistence type="predicted"/>
<protein>
    <submittedName>
        <fullName evidence="7">Uncharacterized protein</fullName>
    </submittedName>
</protein>
<evidence type="ECO:0000256" key="6">
    <source>
        <dbReference type="SAM" id="Phobius"/>
    </source>
</evidence>